<gene>
    <name evidence="1" type="ORF">GCM10010121_056950</name>
</gene>
<keyword evidence="2" id="KW-1185">Reference proteome</keyword>
<protein>
    <submittedName>
        <fullName evidence="1">Uncharacterized protein</fullName>
    </submittedName>
</protein>
<comment type="caution">
    <text evidence="1">The sequence shown here is derived from an EMBL/GenBank/DDBJ whole genome shotgun (WGS) entry which is preliminary data.</text>
</comment>
<dbReference type="EMBL" id="BMQA01000022">
    <property type="protein sequence ID" value="GGJ38409.1"/>
    <property type="molecule type" value="Genomic_DNA"/>
</dbReference>
<accession>A0A917NXM8</accession>
<reference evidence="1" key="2">
    <citation type="submission" date="2020-09" db="EMBL/GenBank/DDBJ databases">
        <authorList>
            <person name="Sun Q."/>
            <person name="Ohkuma M."/>
        </authorList>
    </citation>
    <scope>NUCLEOTIDE SEQUENCE</scope>
    <source>
        <strain evidence="1">JCM 3086</strain>
    </source>
</reference>
<proteinExistence type="predicted"/>
<dbReference type="Gene3D" id="2.160.20.10">
    <property type="entry name" value="Single-stranded right-handed beta-helix, Pectin lyase-like"/>
    <property type="match status" value="1"/>
</dbReference>
<name>A0A917NXM8_9ACTN</name>
<sequence>MESRLVAEHNAFTLADGIGAGSILKKWKEAPLTAGDDYVNGTRTDLIVAHNAEVPGEILQPGAGWTPVLRTKVDPARAVPGIVDHRAGAGRLR</sequence>
<dbReference type="InterPro" id="IPR012334">
    <property type="entry name" value="Pectin_lyas_fold"/>
</dbReference>
<reference evidence="1" key="1">
    <citation type="journal article" date="2014" name="Int. J. Syst. Evol. Microbiol.">
        <title>Complete genome sequence of Corynebacterium casei LMG S-19264T (=DSM 44701T), isolated from a smear-ripened cheese.</title>
        <authorList>
            <consortium name="US DOE Joint Genome Institute (JGI-PGF)"/>
            <person name="Walter F."/>
            <person name="Albersmeier A."/>
            <person name="Kalinowski J."/>
            <person name="Ruckert C."/>
        </authorList>
    </citation>
    <scope>NUCLEOTIDE SEQUENCE</scope>
    <source>
        <strain evidence="1">JCM 3086</strain>
    </source>
</reference>
<evidence type="ECO:0000313" key="1">
    <source>
        <dbReference type="EMBL" id="GGJ38409.1"/>
    </source>
</evidence>
<dbReference type="Proteomes" id="UP000657574">
    <property type="component" value="Unassembled WGS sequence"/>
</dbReference>
<organism evidence="1 2">
    <name type="scientific">Streptomyces brasiliensis</name>
    <dbReference type="NCBI Taxonomy" id="1954"/>
    <lineage>
        <taxon>Bacteria</taxon>
        <taxon>Bacillati</taxon>
        <taxon>Actinomycetota</taxon>
        <taxon>Actinomycetes</taxon>
        <taxon>Kitasatosporales</taxon>
        <taxon>Streptomycetaceae</taxon>
        <taxon>Streptomyces</taxon>
    </lineage>
</organism>
<evidence type="ECO:0000313" key="2">
    <source>
        <dbReference type="Proteomes" id="UP000657574"/>
    </source>
</evidence>
<dbReference type="AlphaFoldDB" id="A0A917NXM8"/>